<dbReference type="KEGG" id="pbor:BSF38_03064"/>
<dbReference type="Proteomes" id="UP000186309">
    <property type="component" value="Chromosome"/>
</dbReference>
<protein>
    <recommendedName>
        <fullName evidence="1">DinB-like domain-containing protein</fullName>
    </recommendedName>
</protein>
<organism evidence="2 3">
    <name type="scientific">Paludisphaera borealis</name>
    <dbReference type="NCBI Taxonomy" id="1387353"/>
    <lineage>
        <taxon>Bacteria</taxon>
        <taxon>Pseudomonadati</taxon>
        <taxon>Planctomycetota</taxon>
        <taxon>Planctomycetia</taxon>
        <taxon>Isosphaerales</taxon>
        <taxon>Isosphaeraceae</taxon>
        <taxon>Paludisphaera</taxon>
    </lineage>
</organism>
<evidence type="ECO:0000313" key="2">
    <source>
        <dbReference type="EMBL" id="APW61546.1"/>
    </source>
</evidence>
<feature type="domain" description="DinB-like" evidence="1">
    <location>
        <begin position="11"/>
        <end position="151"/>
    </location>
</feature>
<dbReference type="InterPro" id="IPR024775">
    <property type="entry name" value="DinB-like"/>
</dbReference>
<dbReference type="EMBL" id="CP019082">
    <property type="protein sequence ID" value="APW61546.1"/>
    <property type="molecule type" value="Genomic_DNA"/>
</dbReference>
<sequence>MKAIDTIRWALRMTDESTTRLVEDMRDHPTTQPTSKGGNHALWVLGHLAVIEGMIPHTVFGEPNPVQHWWPLFGTGSKPTDDAGAYPPFEEVLATYRELRAKNLARLEEIGEAGLERAPKVIPPGFEEGMKTVGRTFHLIALHQMFHLGQVADARRAAGKEPFM</sequence>
<dbReference type="AlphaFoldDB" id="A0A1U7CRM6"/>
<dbReference type="Pfam" id="PF12867">
    <property type="entry name" value="DinB_2"/>
    <property type="match status" value="1"/>
</dbReference>
<evidence type="ECO:0000313" key="3">
    <source>
        <dbReference type="Proteomes" id="UP000186309"/>
    </source>
</evidence>
<dbReference type="Gene3D" id="1.20.120.450">
    <property type="entry name" value="dinb family like domain"/>
    <property type="match status" value="1"/>
</dbReference>
<reference evidence="3" key="1">
    <citation type="submission" date="2016-12" db="EMBL/GenBank/DDBJ databases">
        <title>Comparative genomics of four Isosphaeraceae planctomycetes: a common pool of plasmids and glycoside hydrolase genes.</title>
        <authorList>
            <person name="Ivanova A."/>
        </authorList>
    </citation>
    <scope>NUCLEOTIDE SEQUENCE [LARGE SCALE GENOMIC DNA]</scope>
    <source>
        <strain evidence="3">PX4</strain>
    </source>
</reference>
<evidence type="ECO:0000259" key="1">
    <source>
        <dbReference type="Pfam" id="PF12867"/>
    </source>
</evidence>
<gene>
    <name evidence="2" type="ORF">BSF38_03064</name>
</gene>
<keyword evidence="3" id="KW-1185">Reference proteome</keyword>
<proteinExistence type="predicted"/>
<dbReference type="RefSeq" id="WP_076346982.1">
    <property type="nucleotide sequence ID" value="NZ_CP019082.1"/>
</dbReference>
<dbReference type="OrthoDB" id="267642at2"/>
<name>A0A1U7CRM6_9BACT</name>
<dbReference type="SUPFAM" id="SSF109854">
    <property type="entry name" value="DinB/YfiT-like putative metalloenzymes"/>
    <property type="match status" value="1"/>
</dbReference>
<dbReference type="InterPro" id="IPR034660">
    <property type="entry name" value="DinB/YfiT-like"/>
</dbReference>
<accession>A0A1U7CRM6</accession>
<dbReference type="STRING" id="1387353.BSF38_03064"/>